<proteinExistence type="predicted"/>
<dbReference type="InterPro" id="IPR008995">
    <property type="entry name" value="Mo/tungstate-bd_C_term_dom"/>
</dbReference>
<dbReference type="InterPro" id="IPR013611">
    <property type="entry name" value="Transp-assoc_OB_typ2"/>
</dbReference>
<evidence type="ECO:0000313" key="10">
    <source>
        <dbReference type="EMBL" id="RRD00111.1"/>
    </source>
</evidence>
<dbReference type="Gene3D" id="3.40.50.300">
    <property type="entry name" value="P-loop containing nucleotide triphosphate hydrolases"/>
    <property type="match status" value="1"/>
</dbReference>
<keyword evidence="2" id="KW-1003">Cell membrane</keyword>
<evidence type="ECO:0000256" key="6">
    <source>
        <dbReference type="ARBA" id="ARBA00023004"/>
    </source>
</evidence>
<dbReference type="PANTHER" id="PTHR42781:SF4">
    <property type="entry name" value="SPERMIDINE_PUTRESCINE IMPORT ATP-BINDING PROTEIN POTA"/>
    <property type="match status" value="1"/>
</dbReference>
<sequence>MSSLLQLQSLSCGYENTLITEQLDLTLAAGEIACLLGPSGCGKTTVLRAIAGFSPVLSGAIIKDGQPVSTPVFTLPPEQREIGVVFQDYALFPHLSVFDNIAFGLQGKSRAEKQRAVTELLQLVELPDLSDRYPHELSGGQQQRVALARALAPRPKLLLMDEPFSNLDTDLRRQLALEVRGILKDQGIAAIMVTHDQEEAFAISDKIGILADRKLQQWGTPPELYYHPVNPQVAGFVGKGELYNGECLNETTVKTELGTIEFAEPFGASEGKKLSLFIRPADIRPSIEHGDVMARIEQKEFLGCSVVYQLSLPSGRQIEAEIYEPLMLDVGAEVSLHVAAHRPIAFEL</sequence>
<dbReference type="FunFam" id="3.40.50.300:FF:000425">
    <property type="entry name" value="Probable ABC transporter, ATP-binding subunit"/>
    <property type="match status" value="1"/>
</dbReference>
<reference evidence="10 11" key="1">
    <citation type="submission" date="2018-11" db="EMBL/GenBank/DDBJ databases">
        <title>The draft genome sequence of Amphritea balenae JAMM 1525T.</title>
        <authorList>
            <person name="Fang Z."/>
            <person name="Zhang Y."/>
            <person name="Han X."/>
        </authorList>
    </citation>
    <scope>NUCLEOTIDE SEQUENCE [LARGE SCALE GENOMIC DNA]</scope>
    <source>
        <strain evidence="10 11">JAMM 1525</strain>
    </source>
</reference>
<keyword evidence="1" id="KW-0813">Transport</keyword>
<dbReference type="PROSITE" id="PS50893">
    <property type="entry name" value="ABC_TRANSPORTER_2"/>
    <property type="match status" value="1"/>
</dbReference>
<feature type="domain" description="ABC transporter" evidence="9">
    <location>
        <begin position="5"/>
        <end position="237"/>
    </location>
</feature>
<comment type="caution">
    <text evidence="10">The sequence shown here is derived from an EMBL/GenBank/DDBJ whole genome shotgun (WGS) entry which is preliminary data.</text>
</comment>
<dbReference type="OrthoDB" id="9802264at2"/>
<dbReference type="SMART" id="SM00382">
    <property type="entry name" value="AAA"/>
    <property type="match status" value="1"/>
</dbReference>
<dbReference type="InterPro" id="IPR017871">
    <property type="entry name" value="ABC_transporter-like_CS"/>
</dbReference>
<dbReference type="GO" id="GO:0015408">
    <property type="term" value="F:ABC-type ferric iron transporter activity"/>
    <property type="evidence" value="ECO:0007669"/>
    <property type="project" value="InterPro"/>
</dbReference>
<dbReference type="InterPro" id="IPR050093">
    <property type="entry name" value="ABC_SmlMolc_Importer"/>
</dbReference>
<dbReference type="GO" id="GO:0043190">
    <property type="term" value="C:ATP-binding cassette (ABC) transporter complex"/>
    <property type="evidence" value="ECO:0007669"/>
    <property type="project" value="InterPro"/>
</dbReference>
<evidence type="ECO:0000256" key="2">
    <source>
        <dbReference type="ARBA" id="ARBA00022475"/>
    </source>
</evidence>
<keyword evidence="6" id="KW-0408">Iron</keyword>
<dbReference type="Pfam" id="PF00005">
    <property type="entry name" value="ABC_tran"/>
    <property type="match status" value="1"/>
</dbReference>
<dbReference type="PROSITE" id="PS00211">
    <property type="entry name" value="ABC_TRANSPORTER_1"/>
    <property type="match status" value="1"/>
</dbReference>
<evidence type="ECO:0000256" key="4">
    <source>
        <dbReference type="ARBA" id="ARBA00022741"/>
    </source>
</evidence>
<accession>A0A3P1SSK4</accession>
<keyword evidence="4" id="KW-0547">Nucleotide-binding</keyword>
<gene>
    <name evidence="10" type="ORF">EHS89_07840</name>
</gene>
<dbReference type="InterPro" id="IPR003593">
    <property type="entry name" value="AAA+_ATPase"/>
</dbReference>
<evidence type="ECO:0000259" key="9">
    <source>
        <dbReference type="PROSITE" id="PS50893"/>
    </source>
</evidence>
<evidence type="ECO:0000256" key="1">
    <source>
        <dbReference type="ARBA" id="ARBA00022448"/>
    </source>
</evidence>
<dbReference type="AlphaFoldDB" id="A0A3P1SSK4"/>
<evidence type="ECO:0000313" key="11">
    <source>
        <dbReference type="Proteomes" id="UP000267535"/>
    </source>
</evidence>
<dbReference type="SUPFAM" id="SSF52540">
    <property type="entry name" value="P-loop containing nucleoside triphosphate hydrolases"/>
    <property type="match status" value="1"/>
</dbReference>
<dbReference type="EMBL" id="RQXV01000003">
    <property type="protein sequence ID" value="RRD00111.1"/>
    <property type="molecule type" value="Genomic_DNA"/>
</dbReference>
<dbReference type="CDD" id="cd03259">
    <property type="entry name" value="ABC_Carb_Solutes_like"/>
    <property type="match status" value="1"/>
</dbReference>
<dbReference type="GO" id="GO:0005524">
    <property type="term" value="F:ATP binding"/>
    <property type="evidence" value="ECO:0007669"/>
    <property type="project" value="UniProtKB-KW"/>
</dbReference>
<dbReference type="InterPro" id="IPR027417">
    <property type="entry name" value="P-loop_NTPase"/>
</dbReference>
<evidence type="ECO:0000256" key="7">
    <source>
        <dbReference type="ARBA" id="ARBA00023065"/>
    </source>
</evidence>
<keyword evidence="7" id="KW-0406">Ion transport</keyword>
<keyword evidence="11" id="KW-1185">Reference proteome</keyword>
<keyword evidence="5 10" id="KW-0067">ATP-binding</keyword>
<evidence type="ECO:0000256" key="5">
    <source>
        <dbReference type="ARBA" id="ARBA00022840"/>
    </source>
</evidence>
<dbReference type="SUPFAM" id="SSF50331">
    <property type="entry name" value="MOP-like"/>
    <property type="match status" value="1"/>
</dbReference>
<name>A0A3P1SSK4_9GAMM</name>
<keyword evidence="8" id="KW-0472">Membrane</keyword>
<dbReference type="RefSeq" id="WP_124925581.1">
    <property type="nucleotide sequence ID" value="NZ_BMOH01000005.1"/>
</dbReference>
<keyword evidence="3" id="KW-0410">Iron transport</keyword>
<dbReference type="GO" id="GO:0016887">
    <property type="term" value="F:ATP hydrolysis activity"/>
    <property type="evidence" value="ECO:0007669"/>
    <property type="project" value="InterPro"/>
</dbReference>
<dbReference type="Pfam" id="PF08402">
    <property type="entry name" value="TOBE_2"/>
    <property type="match status" value="1"/>
</dbReference>
<dbReference type="InterPro" id="IPR003439">
    <property type="entry name" value="ABC_transporter-like_ATP-bd"/>
</dbReference>
<dbReference type="GO" id="GO:0015697">
    <property type="term" value="P:quaternary ammonium group transport"/>
    <property type="evidence" value="ECO:0007669"/>
    <property type="project" value="UniProtKB-ARBA"/>
</dbReference>
<dbReference type="InterPro" id="IPR015853">
    <property type="entry name" value="ABC_transpr_FbpC"/>
</dbReference>
<organism evidence="10 11">
    <name type="scientific">Amphritea balenae</name>
    <dbReference type="NCBI Taxonomy" id="452629"/>
    <lineage>
        <taxon>Bacteria</taxon>
        <taxon>Pseudomonadati</taxon>
        <taxon>Pseudomonadota</taxon>
        <taxon>Gammaproteobacteria</taxon>
        <taxon>Oceanospirillales</taxon>
        <taxon>Oceanospirillaceae</taxon>
        <taxon>Amphritea</taxon>
    </lineage>
</organism>
<dbReference type="PANTHER" id="PTHR42781">
    <property type="entry name" value="SPERMIDINE/PUTRESCINE IMPORT ATP-BINDING PROTEIN POTA"/>
    <property type="match status" value="1"/>
</dbReference>
<dbReference type="Proteomes" id="UP000267535">
    <property type="component" value="Unassembled WGS sequence"/>
</dbReference>
<dbReference type="Gene3D" id="2.40.50.100">
    <property type="match status" value="1"/>
</dbReference>
<protein>
    <submittedName>
        <fullName evidence="10">ABC transporter ATP-binding protein</fullName>
    </submittedName>
</protein>
<evidence type="ECO:0000256" key="8">
    <source>
        <dbReference type="ARBA" id="ARBA00023136"/>
    </source>
</evidence>
<evidence type="ECO:0000256" key="3">
    <source>
        <dbReference type="ARBA" id="ARBA00022496"/>
    </source>
</evidence>